<feature type="compositionally biased region" description="Acidic residues" evidence="7">
    <location>
        <begin position="310"/>
        <end position="319"/>
    </location>
</feature>
<dbReference type="GO" id="GO:0030906">
    <property type="term" value="C:retromer, cargo-selective complex"/>
    <property type="evidence" value="ECO:0007669"/>
    <property type="project" value="InterPro"/>
</dbReference>
<dbReference type="GO" id="GO:0006886">
    <property type="term" value="P:intracellular protein transport"/>
    <property type="evidence" value="ECO:0007669"/>
    <property type="project" value="TreeGrafter"/>
</dbReference>
<dbReference type="GO" id="GO:0005770">
    <property type="term" value="C:late endosome"/>
    <property type="evidence" value="ECO:0007669"/>
    <property type="project" value="TreeGrafter"/>
</dbReference>
<keyword evidence="4 6" id="KW-0653">Protein transport</keyword>
<reference evidence="8 9" key="1">
    <citation type="journal article" date="2024" name="Science">
        <title>Giant polyketide synthase enzymes in the biosynthesis of giant marine polyether toxins.</title>
        <authorList>
            <person name="Fallon T.R."/>
            <person name="Shende V.V."/>
            <person name="Wierzbicki I.H."/>
            <person name="Pendleton A.L."/>
            <person name="Watervoot N.F."/>
            <person name="Auber R.P."/>
            <person name="Gonzalez D.J."/>
            <person name="Wisecaver J.H."/>
            <person name="Moore B.S."/>
        </authorList>
    </citation>
    <scope>NUCLEOTIDE SEQUENCE [LARGE SCALE GENOMIC DNA]</scope>
    <source>
        <strain evidence="8 9">12B1</strain>
    </source>
</reference>
<comment type="similarity">
    <text evidence="2 6">Belongs to the VPS35 family.</text>
</comment>
<dbReference type="EMBL" id="JBGBPQ010000033">
    <property type="protein sequence ID" value="KAL1495140.1"/>
    <property type="molecule type" value="Genomic_DNA"/>
</dbReference>
<evidence type="ECO:0000313" key="9">
    <source>
        <dbReference type="Proteomes" id="UP001515480"/>
    </source>
</evidence>
<feature type="region of interest" description="Disordered" evidence="7">
    <location>
        <begin position="305"/>
        <end position="325"/>
    </location>
</feature>
<accession>A0AB34IC53</accession>
<keyword evidence="9" id="KW-1185">Reference proteome</keyword>
<dbReference type="PANTHER" id="PTHR11099">
    <property type="entry name" value="VACUOLAR SORTING PROTEIN 35"/>
    <property type="match status" value="1"/>
</dbReference>
<comment type="function">
    <text evidence="6">Plays a role in vesicular protein sorting.</text>
</comment>
<evidence type="ECO:0000256" key="1">
    <source>
        <dbReference type="ARBA" id="ARBA00004170"/>
    </source>
</evidence>
<dbReference type="Proteomes" id="UP001515480">
    <property type="component" value="Unassembled WGS sequence"/>
</dbReference>
<keyword evidence="5" id="KW-0472">Membrane</keyword>
<evidence type="ECO:0000256" key="4">
    <source>
        <dbReference type="ARBA" id="ARBA00022927"/>
    </source>
</evidence>
<dbReference type="PIRSF" id="PIRSF009375">
    <property type="entry name" value="Retromer_Vps35"/>
    <property type="match status" value="1"/>
</dbReference>
<name>A0AB34IC53_PRYPA</name>
<evidence type="ECO:0000256" key="2">
    <source>
        <dbReference type="ARBA" id="ARBA00006536"/>
    </source>
</evidence>
<dbReference type="InterPro" id="IPR042491">
    <property type="entry name" value="Vps35_C"/>
</dbReference>
<protein>
    <recommendedName>
        <fullName evidence="6">Vacuolar protein sorting-associated protein 35</fullName>
    </recommendedName>
</protein>
<proteinExistence type="inferred from homology"/>
<dbReference type="Pfam" id="PF03635">
    <property type="entry name" value="Vps35"/>
    <property type="match status" value="1"/>
</dbReference>
<comment type="caution">
    <text evidence="8">The sequence shown here is derived from an EMBL/GenBank/DDBJ whole genome shotgun (WGS) entry which is preliminary data.</text>
</comment>
<evidence type="ECO:0000256" key="5">
    <source>
        <dbReference type="ARBA" id="ARBA00023136"/>
    </source>
</evidence>
<evidence type="ECO:0000313" key="8">
    <source>
        <dbReference type="EMBL" id="KAL1495140.1"/>
    </source>
</evidence>
<sequence length="797" mass="88622">MEGDDDAATRLSDARQVVKQHAFQMKRALDHKNLREGLKFAALMLGELRTSKLGPKAYYELYISATDELRHLEAFLSAEHKRGRRMLDMYELVQHAGNVLPRLYLLLTVGGVYIVSKEAPAKDILKDLVEMCRGVQHPMRGLFLRNYLSQMTKSKLPDEGSEYEGAGGSIDDAVSFVLSNFAEMNKLWVRMQHQGPVRDRSLREKERQELRILVGTNLMQLGKLDGVTLHVYTETVLPQVLEQIVNCKDPIAQQYLMECILQVFPVEYHVATLQMLLDHLGWLCATTDVKALLIGMMERLDQCGVHEEKEGEDGEEGEEGEPRVAAAAEASNPFALFSKHLQKLSAPDLEEEKPPMALTDQLELHLALLSFAVKVYPSRLAYVDKVLSSAAAAIASSSLDSAGAGLVLKLVITPLSHMPRALTVLALEQWSPLISHLAHERRKEVASRLVTLVIEQEGVVSLPSDAGKLLSLVAPLLVEDAPEDADDARPQPIDADTALELSPVSRLIHRFHADETDVHCRILNAAHRHAAAGSFRRSPFAFVPLVFSCLSLVRRIHARVQREEEVEVGAHKLLSFVAKMVAHMAPLAPTLAFRLSMQSAQTALLVGETEDAYEFVTSAFVCFEEQIPDSREQFSAISLASAMLHHMSGFEEEQAETICAKATQYSARLLKKPDQCRAVCRASFMFWGSAAAPYRDAKRVLECLQRSLKIADACKASSQHAALFVEILDAYLYHFTQANELVSAAYITSLLQLIEQQLEAEGEPTAATAAARRHFENTRQYLASKKESEPERFAEIA</sequence>
<comment type="subcellular location">
    <subcellularLocation>
        <location evidence="1">Membrane</location>
        <topology evidence="1">Peripheral membrane protein</topology>
    </subcellularLocation>
</comment>
<organism evidence="8 9">
    <name type="scientific">Prymnesium parvum</name>
    <name type="common">Toxic golden alga</name>
    <dbReference type="NCBI Taxonomy" id="97485"/>
    <lineage>
        <taxon>Eukaryota</taxon>
        <taxon>Haptista</taxon>
        <taxon>Haptophyta</taxon>
        <taxon>Prymnesiophyceae</taxon>
        <taxon>Prymnesiales</taxon>
        <taxon>Prymnesiaceae</taxon>
        <taxon>Prymnesium</taxon>
    </lineage>
</organism>
<dbReference type="GO" id="GO:0005829">
    <property type="term" value="C:cytosol"/>
    <property type="evidence" value="ECO:0007669"/>
    <property type="project" value="GOC"/>
</dbReference>
<gene>
    <name evidence="8" type="ORF">AB1Y20_017006</name>
</gene>
<dbReference type="AlphaFoldDB" id="A0AB34IC53"/>
<dbReference type="PANTHER" id="PTHR11099:SF0">
    <property type="entry name" value="VACUOLAR PROTEIN SORTING-ASSOCIATED PROTEIN 35"/>
    <property type="match status" value="1"/>
</dbReference>
<dbReference type="GO" id="GO:0042147">
    <property type="term" value="P:retrograde transport, endosome to Golgi"/>
    <property type="evidence" value="ECO:0007669"/>
    <property type="project" value="InterPro"/>
</dbReference>
<dbReference type="InterPro" id="IPR005378">
    <property type="entry name" value="Vps35"/>
</dbReference>
<keyword evidence="3 6" id="KW-0813">Transport</keyword>
<evidence type="ECO:0000256" key="3">
    <source>
        <dbReference type="ARBA" id="ARBA00022448"/>
    </source>
</evidence>
<evidence type="ECO:0000256" key="7">
    <source>
        <dbReference type="SAM" id="MobiDB-lite"/>
    </source>
</evidence>
<evidence type="ECO:0000256" key="6">
    <source>
        <dbReference type="PIRNR" id="PIRNR009375"/>
    </source>
</evidence>
<dbReference type="Gene3D" id="1.25.40.660">
    <property type="entry name" value="Vacuolar protein sorting-associated protein 35, helical subcomplex Vps35-C"/>
    <property type="match status" value="1"/>
</dbReference>